<dbReference type="GO" id="GO:0005524">
    <property type="term" value="F:ATP binding"/>
    <property type="evidence" value="ECO:0007669"/>
    <property type="project" value="UniProtKB-KW"/>
</dbReference>
<reference evidence="6" key="2">
    <citation type="submission" date="2023-01" db="EMBL/GenBank/DDBJ databases">
        <authorList>
            <person name="Petersen C."/>
        </authorList>
    </citation>
    <scope>NUCLEOTIDE SEQUENCE</scope>
    <source>
        <strain evidence="6">IBT 17514</strain>
    </source>
</reference>
<sequence length="332" mass="37294">MGENENRCTLFPRESDVSDSGPGLAKGNDTIPTPERLGDRCTLFPRHFEIGSTIGLIQDVGEIPQRVQQRLQPVKRLQIPLKRTIDSENQPHPKRPASIFCKGHTPWIKYQKFPKEGRPGKTCLAYSTDSLGTVVAMKEYKTSGIDQTCHLQMIDHPNIVNLMDAFEESRVLYLVYEIMEVSLEQLQAGIQLKESDLSFICREVLNGLWYIHRDLGVCHTTLTYDNIFISSKGDVKIANIANCLLERHKGSEQLDIRCVGTIVSKILQPGVSHDTQACLTHGSDHIRSFVSDTESATIQALMQHVFISYAAPYGCLVVPVMKVRGLVMHDYE</sequence>
<dbReference type="PANTHER" id="PTHR45832:SF22">
    <property type="entry name" value="SERINE_THREONINE-PROTEIN KINASE SAMKA-RELATED"/>
    <property type="match status" value="1"/>
</dbReference>
<comment type="similarity">
    <text evidence="1">Belongs to the protein kinase superfamily. STE Ser/Thr protein kinase family. STE20 subfamily.</text>
</comment>
<dbReference type="Gene3D" id="1.10.510.10">
    <property type="entry name" value="Transferase(Phosphotransferase) domain 1"/>
    <property type="match status" value="1"/>
</dbReference>
<dbReference type="InterPro" id="IPR000719">
    <property type="entry name" value="Prot_kinase_dom"/>
</dbReference>
<proteinExistence type="inferred from homology"/>
<comment type="caution">
    <text evidence="6">The sequence shown here is derived from an EMBL/GenBank/DDBJ whole genome shotgun (WGS) entry which is preliminary data.</text>
</comment>
<dbReference type="EMBL" id="JAQJAN010000001">
    <property type="protein sequence ID" value="KAJ5741085.1"/>
    <property type="molecule type" value="Genomic_DNA"/>
</dbReference>
<dbReference type="Pfam" id="PF00069">
    <property type="entry name" value="Pkinase"/>
    <property type="match status" value="1"/>
</dbReference>
<keyword evidence="3" id="KW-0067">ATP-binding</keyword>
<dbReference type="GO" id="GO:0004672">
    <property type="term" value="F:protein kinase activity"/>
    <property type="evidence" value="ECO:0007669"/>
    <property type="project" value="InterPro"/>
</dbReference>
<keyword evidence="2" id="KW-0547">Nucleotide-binding</keyword>
<evidence type="ECO:0000256" key="2">
    <source>
        <dbReference type="ARBA" id="ARBA00022741"/>
    </source>
</evidence>
<dbReference type="SUPFAM" id="SSF56112">
    <property type="entry name" value="Protein kinase-like (PK-like)"/>
    <property type="match status" value="1"/>
</dbReference>
<dbReference type="Proteomes" id="UP001215712">
    <property type="component" value="Unassembled WGS sequence"/>
</dbReference>
<dbReference type="SMART" id="SM00220">
    <property type="entry name" value="S_TKc"/>
    <property type="match status" value="1"/>
</dbReference>
<feature type="region of interest" description="Disordered" evidence="4">
    <location>
        <begin position="1"/>
        <end position="36"/>
    </location>
</feature>
<evidence type="ECO:0000256" key="4">
    <source>
        <dbReference type="SAM" id="MobiDB-lite"/>
    </source>
</evidence>
<dbReference type="InterPro" id="IPR051931">
    <property type="entry name" value="PAK3-like"/>
</dbReference>
<dbReference type="PROSITE" id="PS50011">
    <property type="entry name" value="PROTEIN_KINASE_DOM"/>
    <property type="match status" value="1"/>
</dbReference>
<dbReference type="PANTHER" id="PTHR45832">
    <property type="entry name" value="SERINE/THREONINE-PROTEIN KINASE SAMKA-RELATED-RELATED"/>
    <property type="match status" value="1"/>
</dbReference>
<evidence type="ECO:0000256" key="3">
    <source>
        <dbReference type="ARBA" id="ARBA00022840"/>
    </source>
</evidence>
<dbReference type="InterPro" id="IPR011009">
    <property type="entry name" value="Kinase-like_dom_sf"/>
</dbReference>
<reference evidence="6" key="1">
    <citation type="journal article" date="2023" name="IMA Fungus">
        <title>Comparative genomic study of the Penicillium genus elucidates a diverse pangenome and 15 lateral gene transfer events.</title>
        <authorList>
            <person name="Petersen C."/>
            <person name="Sorensen T."/>
            <person name="Nielsen M.R."/>
            <person name="Sondergaard T.E."/>
            <person name="Sorensen J.L."/>
            <person name="Fitzpatrick D.A."/>
            <person name="Frisvad J.C."/>
            <person name="Nielsen K.L."/>
        </authorList>
    </citation>
    <scope>NUCLEOTIDE SEQUENCE</scope>
    <source>
        <strain evidence="6">IBT 17514</strain>
    </source>
</reference>
<name>A0AAD6N1W7_9EURO</name>
<organism evidence="6 7">
    <name type="scientific">Penicillium malachiteum</name>
    <dbReference type="NCBI Taxonomy" id="1324776"/>
    <lineage>
        <taxon>Eukaryota</taxon>
        <taxon>Fungi</taxon>
        <taxon>Dikarya</taxon>
        <taxon>Ascomycota</taxon>
        <taxon>Pezizomycotina</taxon>
        <taxon>Eurotiomycetes</taxon>
        <taxon>Eurotiomycetidae</taxon>
        <taxon>Eurotiales</taxon>
        <taxon>Aspergillaceae</taxon>
        <taxon>Penicillium</taxon>
    </lineage>
</organism>
<evidence type="ECO:0000313" key="7">
    <source>
        <dbReference type="Proteomes" id="UP001215712"/>
    </source>
</evidence>
<feature type="domain" description="Protein kinase" evidence="5">
    <location>
        <begin position="108"/>
        <end position="332"/>
    </location>
</feature>
<gene>
    <name evidence="6" type="ORF">N7493_000957</name>
</gene>
<evidence type="ECO:0000259" key="5">
    <source>
        <dbReference type="PROSITE" id="PS50011"/>
    </source>
</evidence>
<protein>
    <recommendedName>
        <fullName evidence="5">Protein kinase domain-containing protein</fullName>
    </recommendedName>
</protein>
<accession>A0AAD6N1W7</accession>
<keyword evidence="7" id="KW-1185">Reference proteome</keyword>
<dbReference type="AlphaFoldDB" id="A0AAD6N1W7"/>
<evidence type="ECO:0000313" key="6">
    <source>
        <dbReference type="EMBL" id="KAJ5741085.1"/>
    </source>
</evidence>
<evidence type="ECO:0000256" key="1">
    <source>
        <dbReference type="ARBA" id="ARBA00008874"/>
    </source>
</evidence>